<dbReference type="PROSITE" id="PS51257">
    <property type="entry name" value="PROKAR_LIPOPROTEIN"/>
    <property type="match status" value="1"/>
</dbReference>
<gene>
    <name evidence="2" type="ORF">CferDRAFT_0467</name>
</gene>
<evidence type="ECO:0000313" key="3">
    <source>
        <dbReference type="Proteomes" id="UP000004162"/>
    </source>
</evidence>
<evidence type="ECO:0000313" key="2">
    <source>
        <dbReference type="EMBL" id="EAT58460.1"/>
    </source>
</evidence>
<dbReference type="InterPro" id="IPR007557">
    <property type="entry name" value="PSP1_C"/>
</dbReference>
<dbReference type="PANTHER" id="PTHR43830:SF3">
    <property type="entry name" value="PROTEIN PSP1"/>
    <property type="match status" value="1"/>
</dbReference>
<dbReference type="PROSITE" id="PS51411">
    <property type="entry name" value="PSP1_C"/>
    <property type="match status" value="1"/>
</dbReference>
<reference evidence="2 3" key="1">
    <citation type="submission" date="2006-07" db="EMBL/GenBank/DDBJ databases">
        <title>Annotation of the draft genome assembly of Chlorobium ferroxidans DSM 13031.</title>
        <authorList>
            <consortium name="US DOE Joint Genome Institute (JGI-ORNL)"/>
            <person name="Larimer F."/>
            <person name="Land M."/>
            <person name="Hauser L."/>
        </authorList>
    </citation>
    <scope>NUCLEOTIDE SEQUENCE [LARGE SCALE GENOMIC DNA]</scope>
    <source>
        <strain evidence="2 3">DSM 13031</strain>
    </source>
</reference>
<protein>
    <submittedName>
        <fullName evidence="2">PSP1 C-terminal conserved region</fullName>
    </submittedName>
</protein>
<dbReference type="AlphaFoldDB" id="Q0YQ94"/>
<evidence type="ECO:0000259" key="1">
    <source>
        <dbReference type="PROSITE" id="PS51411"/>
    </source>
</evidence>
<accession>Q0YQ94</accession>
<dbReference type="InterPro" id="IPR047767">
    <property type="entry name" value="PSP1-like"/>
</dbReference>
<dbReference type="Pfam" id="PF04468">
    <property type="entry name" value="PSP1"/>
    <property type="match status" value="1"/>
</dbReference>
<feature type="domain" description="PSP1 C-terminal" evidence="1">
    <location>
        <begin position="121"/>
        <end position="206"/>
    </location>
</feature>
<dbReference type="EMBL" id="AASE01000019">
    <property type="protein sequence ID" value="EAT58460.1"/>
    <property type="molecule type" value="Genomic_DNA"/>
</dbReference>
<name>Q0YQ94_9CHLB</name>
<comment type="caution">
    <text evidence="2">The sequence shown here is derived from an EMBL/GenBank/DDBJ whole genome shotgun (WGS) entry which is preliminary data.</text>
</comment>
<dbReference type="GO" id="GO:0005737">
    <property type="term" value="C:cytoplasm"/>
    <property type="evidence" value="ECO:0007669"/>
    <property type="project" value="TreeGrafter"/>
</dbReference>
<organism evidence="2 3">
    <name type="scientific">Chlorobium ferrooxidans DSM 13031</name>
    <dbReference type="NCBI Taxonomy" id="377431"/>
    <lineage>
        <taxon>Bacteria</taxon>
        <taxon>Pseudomonadati</taxon>
        <taxon>Chlorobiota</taxon>
        <taxon>Chlorobiia</taxon>
        <taxon>Chlorobiales</taxon>
        <taxon>Chlorobiaceae</taxon>
        <taxon>Chlorobium/Pelodictyon group</taxon>
        <taxon>Chlorobium</taxon>
    </lineage>
</organism>
<dbReference type="NCBIfam" id="NF041131">
    <property type="entry name" value="RicT_YaaT_fam"/>
    <property type="match status" value="1"/>
</dbReference>
<dbReference type="PANTHER" id="PTHR43830">
    <property type="entry name" value="PROTEIN PSP1"/>
    <property type="match status" value="1"/>
</dbReference>
<reference evidence="2 3" key="2">
    <citation type="submission" date="2006-07" db="EMBL/GenBank/DDBJ databases">
        <title>Sequencing of the draft genome and assembly of Chlorobium ferroxidans DSM 13031.</title>
        <authorList>
            <consortium name="US DOE Joint Genome Institute (JGI-PGF)"/>
            <person name="Copeland A."/>
            <person name="Lucas S."/>
            <person name="Lapidus A."/>
            <person name="Barry K."/>
            <person name="Glavina del Rio T."/>
            <person name="Dalin E."/>
            <person name="Tice H."/>
            <person name="Bruce D."/>
            <person name="Pitluck S."/>
            <person name="Richardson P."/>
        </authorList>
    </citation>
    <scope>NUCLEOTIDE SEQUENCE [LARGE SCALE GENOMIC DNA]</scope>
    <source>
        <strain evidence="2 3">DSM 13031</strain>
    </source>
</reference>
<proteinExistence type="predicted"/>
<sequence length="341" mass="38288">MRSETLSCISKQSVMSNVICSCLLGDNARVRLRLSQLLHSEVEALYGDAPEEIYPDICEVELQGCRREFFSNNTGSAFSVGQQVIVESDGGYDFGVVYSTGQIARKKLRLKGLDKSGQEFSVVVRSADESDSQAILDLKTRQAEIRDICVNKIKKHELDLKLVDVELRMDQQKLSVYYTSSHRVDFRTLVRDLAGEFKARIQMVQITTREEARRANDFGPCGCLLCCSSWLQKIHANPFAEKSQYSEASGNESHAFNITGLCNRPKCCLGYSKHEKGCQHHSSSQSQLPSVGSRVATPEGAAVVESIDAQKKLVWLHYEKSDQKRKYPIEKFNALFIKKQG</sequence>
<keyword evidence="3" id="KW-1185">Reference proteome</keyword>
<dbReference type="Proteomes" id="UP000004162">
    <property type="component" value="Unassembled WGS sequence"/>
</dbReference>